<accession>A0A2M9ZYW4</accession>
<proteinExistence type="predicted"/>
<comment type="caution">
    <text evidence="1">The sequence shown here is derived from an EMBL/GenBank/DDBJ whole genome shotgun (WGS) entry which is preliminary data.</text>
</comment>
<gene>
    <name evidence="1" type="ORF">CH365_11020</name>
</gene>
<keyword evidence="2" id="KW-1185">Reference proteome</keyword>
<dbReference type="AlphaFoldDB" id="A0A2M9ZYW4"/>
<sequence>MKITPALHWDWGEWPVGDHISRITKSRLRQPNTIFKIRVGIPTSQVLSAFVFLCKKLHKFIA</sequence>
<reference evidence="1 2" key="1">
    <citation type="submission" date="2017-07" db="EMBL/GenBank/DDBJ databases">
        <title>Leptospira spp. isolated from tropical soils.</title>
        <authorList>
            <person name="Thibeaux R."/>
            <person name="Iraola G."/>
            <person name="Ferres I."/>
            <person name="Bierque E."/>
            <person name="Girault D."/>
            <person name="Soupe-Gilbert M.-E."/>
            <person name="Picardeau M."/>
            <person name="Goarant C."/>
        </authorList>
    </citation>
    <scope>NUCLEOTIDE SEQUENCE [LARGE SCALE GENOMIC DNA]</scope>
    <source>
        <strain evidence="1 2">ES4-C-A1</strain>
    </source>
</reference>
<protein>
    <submittedName>
        <fullName evidence="1">Uncharacterized protein</fullName>
    </submittedName>
</protein>
<dbReference type="Proteomes" id="UP000231843">
    <property type="component" value="Unassembled WGS sequence"/>
</dbReference>
<evidence type="ECO:0000313" key="1">
    <source>
        <dbReference type="EMBL" id="PJZ77264.1"/>
    </source>
</evidence>
<organism evidence="1 2">
    <name type="scientific">Leptospira neocaledonica</name>
    <dbReference type="NCBI Taxonomy" id="2023192"/>
    <lineage>
        <taxon>Bacteria</taxon>
        <taxon>Pseudomonadati</taxon>
        <taxon>Spirochaetota</taxon>
        <taxon>Spirochaetia</taxon>
        <taxon>Leptospirales</taxon>
        <taxon>Leptospiraceae</taxon>
        <taxon>Leptospira</taxon>
    </lineage>
</organism>
<evidence type="ECO:0000313" key="2">
    <source>
        <dbReference type="Proteomes" id="UP000231843"/>
    </source>
</evidence>
<dbReference type="EMBL" id="NPEA01000005">
    <property type="protein sequence ID" value="PJZ77264.1"/>
    <property type="molecule type" value="Genomic_DNA"/>
</dbReference>
<name>A0A2M9ZYW4_9LEPT</name>